<dbReference type="AlphaFoldDB" id="A0A2T7D366"/>
<protein>
    <submittedName>
        <fullName evidence="1">Uncharacterized protein</fullName>
    </submittedName>
</protein>
<organism evidence="1 2">
    <name type="scientific">Panicum hallii var. hallii</name>
    <dbReference type="NCBI Taxonomy" id="1504633"/>
    <lineage>
        <taxon>Eukaryota</taxon>
        <taxon>Viridiplantae</taxon>
        <taxon>Streptophyta</taxon>
        <taxon>Embryophyta</taxon>
        <taxon>Tracheophyta</taxon>
        <taxon>Spermatophyta</taxon>
        <taxon>Magnoliopsida</taxon>
        <taxon>Liliopsida</taxon>
        <taxon>Poales</taxon>
        <taxon>Poaceae</taxon>
        <taxon>PACMAD clade</taxon>
        <taxon>Panicoideae</taxon>
        <taxon>Panicodae</taxon>
        <taxon>Paniceae</taxon>
        <taxon>Panicinae</taxon>
        <taxon>Panicum</taxon>
        <taxon>Panicum sect. Panicum</taxon>
    </lineage>
</organism>
<sequence>MSSNHCTNGCMRSEVGLHMGRETLWHTSEGDYYMGNCWRGSIMSCSHLLQLIS</sequence>
<keyword evidence="2" id="KW-1185">Reference proteome</keyword>
<dbReference type="Gramene" id="PUZ50000">
    <property type="protein sequence ID" value="PUZ50000"/>
    <property type="gene ID" value="GQ55_6G024200"/>
</dbReference>
<gene>
    <name evidence="1" type="ORF">GQ55_6G024200</name>
</gene>
<dbReference type="Proteomes" id="UP000244336">
    <property type="component" value="Chromosome 6"/>
</dbReference>
<evidence type="ECO:0000313" key="2">
    <source>
        <dbReference type="Proteomes" id="UP000244336"/>
    </source>
</evidence>
<dbReference type="EMBL" id="CM009754">
    <property type="protein sequence ID" value="PUZ50000.1"/>
    <property type="molecule type" value="Genomic_DNA"/>
</dbReference>
<proteinExistence type="predicted"/>
<reference evidence="1 2" key="1">
    <citation type="submission" date="2018-04" db="EMBL/GenBank/DDBJ databases">
        <title>WGS assembly of Panicum hallii var. hallii HAL2.</title>
        <authorList>
            <person name="Lovell J."/>
            <person name="Jenkins J."/>
            <person name="Lowry D."/>
            <person name="Mamidi S."/>
            <person name="Sreedasyam A."/>
            <person name="Weng X."/>
            <person name="Barry K."/>
            <person name="Bonette J."/>
            <person name="Campitelli B."/>
            <person name="Daum C."/>
            <person name="Gordon S."/>
            <person name="Gould B."/>
            <person name="Lipzen A."/>
            <person name="MacQueen A."/>
            <person name="Palacio-Mejia J."/>
            <person name="Plott C."/>
            <person name="Shakirov E."/>
            <person name="Shu S."/>
            <person name="Yoshinaga Y."/>
            <person name="Zane M."/>
            <person name="Rokhsar D."/>
            <person name="Grimwood J."/>
            <person name="Schmutz J."/>
            <person name="Juenger T."/>
        </authorList>
    </citation>
    <scope>NUCLEOTIDE SEQUENCE [LARGE SCALE GENOMIC DNA]</scope>
    <source>
        <strain evidence="2">cv. HAL2</strain>
    </source>
</reference>
<evidence type="ECO:0000313" key="1">
    <source>
        <dbReference type="EMBL" id="PUZ50000.1"/>
    </source>
</evidence>
<name>A0A2T7D366_9POAL</name>
<accession>A0A2T7D366</accession>